<protein>
    <submittedName>
        <fullName evidence="5">AraC family transcriptional regulator</fullName>
    </submittedName>
</protein>
<proteinExistence type="predicted"/>
<evidence type="ECO:0000259" key="4">
    <source>
        <dbReference type="PROSITE" id="PS01124"/>
    </source>
</evidence>
<dbReference type="RefSeq" id="WP_203708004.1">
    <property type="nucleotide sequence ID" value="NZ_BAAALU010000006.1"/>
</dbReference>
<accession>A0ABQ4CEJ5</accession>
<feature type="domain" description="HTH araC/xylS-type" evidence="4">
    <location>
        <begin position="182"/>
        <end position="265"/>
    </location>
</feature>
<evidence type="ECO:0000256" key="3">
    <source>
        <dbReference type="ARBA" id="ARBA00023163"/>
    </source>
</evidence>
<name>A0ABQ4CEJ5_9ACTN</name>
<dbReference type="PROSITE" id="PS01124">
    <property type="entry name" value="HTH_ARAC_FAMILY_2"/>
    <property type="match status" value="1"/>
</dbReference>
<dbReference type="Pfam" id="PF12833">
    <property type="entry name" value="HTH_18"/>
    <property type="match status" value="1"/>
</dbReference>
<dbReference type="PANTHER" id="PTHR46796:SF15">
    <property type="entry name" value="BLL1074 PROTEIN"/>
    <property type="match status" value="1"/>
</dbReference>
<evidence type="ECO:0000313" key="6">
    <source>
        <dbReference type="Proteomes" id="UP000624325"/>
    </source>
</evidence>
<dbReference type="SMART" id="SM00342">
    <property type="entry name" value="HTH_ARAC"/>
    <property type="match status" value="1"/>
</dbReference>
<keyword evidence="1" id="KW-0805">Transcription regulation</keyword>
<evidence type="ECO:0000313" key="5">
    <source>
        <dbReference type="EMBL" id="GIF61188.1"/>
    </source>
</evidence>
<evidence type="ECO:0000256" key="1">
    <source>
        <dbReference type="ARBA" id="ARBA00023015"/>
    </source>
</evidence>
<dbReference type="Gene3D" id="1.10.10.60">
    <property type="entry name" value="Homeodomain-like"/>
    <property type="match status" value="1"/>
</dbReference>
<dbReference type="PANTHER" id="PTHR46796">
    <property type="entry name" value="HTH-TYPE TRANSCRIPTIONAL ACTIVATOR RHAS-RELATED"/>
    <property type="match status" value="1"/>
</dbReference>
<dbReference type="InterPro" id="IPR018060">
    <property type="entry name" value="HTH_AraC"/>
</dbReference>
<keyword evidence="2" id="KW-0238">DNA-binding</keyword>
<dbReference type="Proteomes" id="UP000624325">
    <property type="component" value="Unassembled WGS sequence"/>
</dbReference>
<sequence>MIDYTVGAPGGALRRAVGPYVGYAERVPTPLARREVAVSRCVLVIGWGAPLDVRDPRGPSGGATAVTSFAAGLSDSYVDTLTAAGVAEGIQVMLDPLVAARILGRPFGEVANRVVAVPDLDGHALRDVRALPSRLAAATDWPARFALLDRAFTARLADTPPPDARLSAAWRRLRATAGAAPVAALAAETGWTRRHLGAVFRRELGLPPKVLARLIRFERAHRLSSRAATAGWAAVAADAGYYDQAHLIRDFRTFTGSTPTRLPAAAIDGPAYAT</sequence>
<comment type="caution">
    <text evidence="5">The sequence shown here is derived from an EMBL/GenBank/DDBJ whole genome shotgun (WGS) entry which is preliminary data.</text>
</comment>
<dbReference type="EMBL" id="BONC01000092">
    <property type="protein sequence ID" value="GIF61188.1"/>
    <property type="molecule type" value="Genomic_DNA"/>
</dbReference>
<reference evidence="5 6" key="1">
    <citation type="submission" date="2021-01" db="EMBL/GenBank/DDBJ databases">
        <title>Whole genome shotgun sequence of Asanoa iriomotensis NBRC 100142.</title>
        <authorList>
            <person name="Komaki H."/>
            <person name="Tamura T."/>
        </authorList>
    </citation>
    <scope>NUCLEOTIDE SEQUENCE [LARGE SCALE GENOMIC DNA]</scope>
    <source>
        <strain evidence="5 6">NBRC 100142</strain>
    </source>
</reference>
<evidence type="ECO:0000256" key="2">
    <source>
        <dbReference type="ARBA" id="ARBA00023125"/>
    </source>
</evidence>
<gene>
    <name evidence="5" type="ORF">Air01nite_72830</name>
</gene>
<dbReference type="InterPro" id="IPR050204">
    <property type="entry name" value="AraC_XylS_family_regulators"/>
</dbReference>
<keyword evidence="3" id="KW-0804">Transcription</keyword>
<organism evidence="5 6">
    <name type="scientific">Asanoa iriomotensis</name>
    <dbReference type="NCBI Taxonomy" id="234613"/>
    <lineage>
        <taxon>Bacteria</taxon>
        <taxon>Bacillati</taxon>
        <taxon>Actinomycetota</taxon>
        <taxon>Actinomycetes</taxon>
        <taxon>Micromonosporales</taxon>
        <taxon>Micromonosporaceae</taxon>
        <taxon>Asanoa</taxon>
    </lineage>
</organism>
<keyword evidence="6" id="KW-1185">Reference proteome</keyword>